<evidence type="ECO:0000256" key="7">
    <source>
        <dbReference type="ARBA" id="ARBA00022842"/>
    </source>
</evidence>
<reference evidence="11" key="1">
    <citation type="submission" date="2020-05" db="UniProtKB">
        <authorList>
            <consortium name="EnsemblMetazoa"/>
        </authorList>
    </citation>
    <scope>IDENTIFICATION</scope>
    <source>
        <strain evidence="11">BB02</strain>
    </source>
</reference>
<dbReference type="KEGG" id="bgt:106070927"/>
<dbReference type="Gene3D" id="3.40.1110.10">
    <property type="entry name" value="Calcium-transporting ATPase, cytoplasmic domain N"/>
    <property type="match status" value="1"/>
</dbReference>
<dbReference type="STRING" id="6526.A0A2C9K9B0"/>
<evidence type="ECO:0000256" key="5">
    <source>
        <dbReference type="ARBA" id="ARBA00022741"/>
    </source>
</evidence>
<dbReference type="InterPro" id="IPR023214">
    <property type="entry name" value="HAD_sf"/>
</dbReference>
<keyword evidence="6" id="KW-0067">ATP-binding</keyword>
<accession>A0A2C9K9B0</accession>
<dbReference type="GO" id="GO:0015203">
    <property type="term" value="F:polyamine transmembrane transporter activity"/>
    <property type="evidence" value="ECO:0007669"/>
    <property type="project" value="TreeGrafter"/>
</dbReference>
<dbReference type="GO" id="GO:0016020">
    <property type="term" value="C:membrane"/>
    <property type="evidence" value="ECO:0007669"/>
    <property type="project" value="UniProtKB-SubCell"/>
</dbReference>
<keyword evidence="8" id="KW-1278">Translocase</keyword>
<keyword evidence="7" id="KW-0460">Magnesium</keyword>
<dbReference type="GO" id="GO:0046872">
    <property type="term" value="F:metal ion binding"/>
    <property type="evidence" value="ECO:0007669"/>
    <property type="project" value="UniProtKB-KW"/>
</dbReference>
<dbReference type="SUPFAM" id="SSF81660">
    <property type="entry name" value="Metal cation-transporting ATPase, ATP-binding domain N"/>
    <property type="match status" value="1"/>
</dbReference>
<evidence type="ECO:0000313" key="12">
    <source>
        <dbReference type="Proteomes" id="UP000076420"/>
    </source>
</evidence>
<dbReference type="InterPro" id="IPR018303">
    <property type="entry name" value="ATPase_P-typ_P_site"/>
</dbReference>
<evidence type="ECO:0000256" key="2">
    <source>
        <dbReference type="ARBA" id="ARBA00022553"/>
    </source>
</evidence>
<dbReference type="GO" id="GO:0019829">
    <property type="term" value="F:ATPase-coupled monoatomic cation transmembrane transporter activity"/>
    <property type="evidence" value="ECO:0007669"/>
    <property type="project" value="TreeGrafter"/>
</dbReference>
<dbReference type="PANTHER" id="PTHR45630">
    <property type="entry name" value="CATION-TRANSPORTING ATPASE-RELATED"/>
    <property type="match status" value="1"/>
</dbReference>
<name>A0A2C9K9B0_BIOGL</name>
<evidence type="ECO:0008006" key="13">
    <source>
        <dbReference type="Google" id="ProtNLM"/>
    </source>
</evidence>
<comment type="subcellular location">
    <subcellularLocation>
        <location evidence="1">Membrane</location>
        <topology evidence="1">Multi-pass membrane protein</topology>
    </subcellularLocation>
</comment>
<evidence type="ECO:0000256" key="10">
    <source>
        <dbReference type="ARBA" id="ARBA00023136"/>
    </source>
</evidence>
<dbReference type="Proteomes" id="UP000076420">
    <property type="component" value="Unassembled WGS sequence"/>
</dbReference>
<dbReference type="VEuPathDB" id="VectorBase:BGLB016640"/>
<gene>
    <name evidence="11" type="primary">106070927</name>
</gene>
<evidence type="ECO:0000256" key="4">
    <source>
        <dbReference type="ARBA" id="ARBA00022723"/>
    </source>
</evidence>
<dbReference type="AlphaFoldDB" id="A0A2C9K9B0"/>
<dbReference type="GO" id="GO:0005524">
    <property type="term" value="F:ATP binding"/>
    <property type="evidence" value="ECO:0007669"/>
    <property type="project" value="UniProtKB-KW"/>
</dbReference>
<dbReference type="GO" id="GO:0006874">
    <property type="term" value="P:intracellular calcium ion homeostasis"/>
    <property type="evidence" value="ECO:0007669"/>
    <property type="project" value="TreeGrafter"/>
</dbReference>
<dbReference type="VEuPathDB" id="VectorBase:BGLAX_040868"/>
<dbReference type="InterPro" id="IPR023298">
    <property type="entry name" value="ATPase_P-typ_TM_dom_sf"/>
</dbReference>
<keyword evidence="2" id="KW-0597">Phosphoprotein</keyword>
<dbReference type="PROSITE" id="PS00154">
    <property type="entry name" value="ATPASE_E1_E2"/>
    <property type="match status" value="1"/>
</dbReference>
<dbReference type="SUPFAM" id="SSF81665">
    <property type="entry name" value="Calcium ATPase, transmembrane domain M"/>
    <property type="match status" value="1"/>
</dbReference>
<dbReference type="EnsemblMetazoa" id="BGLB016640-RA">
    <property type="protein sequence ID" value="BGLB016640-PA"/>
    <property type="gene ID" value="BGLB016640"/>
</dbReference>
<keyword evidence="9" id="KW-1133">Transmembrane helix</keyword>
<dbReference type="InterPro" id="IPR006544">
    <property type="entry name" value="P-type_TPase_V"/>
</dbReference>
<keyword evidence="3" id="KW-0812">Transmembrane</keyword>
<dbReference type="Gene3D" id="3.40.50.1000">
    <property type="entry name" value="HAD superfamily/HAD-like"/>
    <property type="match status" value="1"/>
</dbReference>
<evidence type="ECO:0000313" key="11">
    <source>
        <dbReference type="EnsemblMetazoa" id="BGLB016640-PA"/>
    </source>
</evidence>
<keyword evidence="5" id="KW-0547">Nucleotide-binding</keyword>
<evidence type="ECO:0000256" key="6">
    <source>
        <dbReference type="ARBA" id="ARBA00022840"/>
    </source>
</evidence>
<dbReference type="Gene3D" id="1.20.1110.10">
    <property type="entry name" value="Calcium-transporting ATPase, transmembrane domain"/>
    <property type="match status" value="1"/>
</dbReference>
<evidence type="ECO:0000256" key="3">
    <source>
        <dbReference type="ARBA" id="ARBA00022692"/>
    </source>
</evidence>
<evidence type="ECO:0000256" key="9">
    <source>
        <dbReference type="ARBA" id="ARBA00022989"/>
    </source>
</evidence>
<evidence type="ECO:0000256" key="8">
    <source>
        <dbReference type="ARBA" id="ARBA00022967"/>
    </source>
</evidence>
<dbReference type="GO" id="GO:0140358">
    <property type="term" value="F:P-type transmembrane transporter activity"/>
    <property type="evidence" value="ECO:0007669"/>
    <property type="project" value="InterPro"/>
</dbReference>
<dbReference type="PANTHER" id="PTHR45630:SF8">
    <property type="entry name" value="CATION-TRANSPORTING ATPASE"/>
    <property type="match status" value="1"/>
</dbReference>
<evidence type="ECO:0000256" key="1">
    <source>
        <dbReference type="ARBA" id="ARBA00004141"/>
    </source>
</evidence>
<keyword evidence="4" id="KW-0479">Metal-binding</keyword>
<sequence length="253" mass="28319">MMTPTIVRPSTQHKGSLDILNNIELGIVRQFPFSSSLQRMSVVIRRLGAKNFDLYVKGSPEMITSLSKPETIPQNFHQVLQSYTQHGYRVIALASKQLSSKLNYVKIQRINRQELVQNEELVSDIILRALDLITIAIPPALPAALAVGIVFSQRRLKVKDVYCISPRGINVCGTINAVCFDKTGTITEDGLDMHGVVEVKNSKFSPILRDTTHLHNGDLLFGMACCHSHTNASLVSLWFACMDWDKLKIEFLL</sequence>
<organism evidence="11 12">
    <name type="scientific">Biomphalaria glabrata</name>
    <name type="common">Bloodfluke planorb</name>
    <name type="synonym">Freshwater snail</name>
    <dbReference type="NCBI Taxonomy" id="6526"/>
    <lineage>
        <taxon>Eukaryota</taxon>
        <taxon>Metazoa</taxon>
        <taxon>Spiralia</taxon>
        <taxon>Lophotrochozoa</taxon>
        <taxon>Mollusca</taxon>
        <taxon>Gastropoda</taxon>
        <taxon>Heterobranchia</taxon>
        <taxon>Euthyneura</taxon>
        <taxon>Panpulmonata</taxon>
        <taxon>Hygrophila</taxon>
        <taxon>Lymnaeoidea</taxon>
        <taxon>Planorbidae</taxon>
        <taxon>Biomphalaria</taxon>
    </lineage>
</organism>
<keyword evidence="10" id="KW-0472">Membrane</keyword>
<proteinExistence type="predicted"/>
<dbReference type="Pfam" id="PF13246">
    <property type="entry name" value="Cation_ATPase"/>
    <property type="match status" value="1"/>
</dbReference>
<dbReference type="InterPro" id="IPR023299">
    <property type="entry name" value="ATPase_P-typ_cyto_dom_N"/>
</dbReference>
<protein>
    <recommendedName>
        <fullName evidence="13">Cation-transporting P-type ATPase N-terminal domain-containing protein</fullName>
    </recommendedName>
</protein>